<dbReference type="GO" id="GO:0008270">
    <property type="term" value="F:zinc ion binding"/>
    <property type="evidence" value="ECO:0007669"/>
    <property type="project" value="UniProtKB-KW"/>
</dbReference>
<dbReference type="InterPro" id="IPR001878">
    <property type="entry name" value="Znf_CCHC"/>
</dbReference>
<keyword evidence="1" id="KW-0863">Zinc-finger</keyword>
<evidence type="ECO:0000256" key="2">
    <source>
        <dbReference type="SAM" id="Coils"/>
    </source>
</evidence>
<dbReference type="Gene3D" id="4.10.60.10">
    <property type="entry name" value="Zinc finger, CCHC-type"/>
    <property type="match status" value="1"/>
</dbReference>
<evidence type="ECO:0000256" key="1">
    <source>
        <dbReference type="PROSITE-ProRule" id="PRU00047"/>
    </source>
</evidence>
<evidence type="ECO:0000256" key="3">
    <source>
        <dbReference type="SAM" id="MobiDB-lite"/>
    </source>
</evidence>
<dbReference type="SUPFAM" id="SSF57756">
    <property type="entry name" value="Retrovirus zinc finger-like domains"/>
    <property type="match status" value="1"/>
</dbReference>
<dbReference type="GO" id="GO:0004190">
    <property type="term" value="F:aspartic-type endopeptidase activity"/>
    <property type="evidence" value="ECO:0007669"/>
    <property type="project" value="InterPro"/>
</dbReference>
<dbReference type="CDD" id="cd00303">
    <property type="entry name" value="retropepsin_like"/>
    <property type="match status" value="1"/>
</dbReference>
<name>A0A5J4YP57_PORPP</name>
<feature type="region of interest" description="Disordered" evidence="3">
    <location>
        <begin position="475"/>
        <end position="502"/>
    </location>
</feature>
<keyword evidence="1" id="KW-0479">Metal-binding</keyword>
<evidence type="ECO:0000313" key="5">
    <source>
        <dbReference type="EMBL" id="KAA8493219.1"/>
    </source>
</evidence>
<dbReference type="OrthoDB" id="1746660at2759"/>
<dbReference type="InterPro" id="IPR001969">
    <property type="entry name" value="Aspartic_peptidase_AS"/>
</dbReference>
<dbReference type="Proteomes" id="UP000324585">
    <property type="component" value="Unassembled WGS sequence"/>
</dbReference>
<protein>
    <recommendedName>
        <fullName evidence="4">CCHC-type domain-containing protein</fullName>
    </recommendedName>
</protein>
<reference evidence="6" key="1">
    <citation type="journal article" date="2019" name="Nat. Commun.">
        <title>Expansion of phycobilisome linker gene families in mesophilic red algae.</title>
        <authorList>
            <person name="Lee J."/>
            <person name="Kim D."/>
            <person name="Bhattacharya D."/>
            <person name="Yoon H.S."/>
        </authorList>
    </citation>
    <scope>NUCLEOTIDE SEQUENCE [LARGE SCALE GENOMIC DNA]</scope>
    <source>
        <strain evidence="6">CCMP 1328</strain>
    </source>
</reference>
<dbReference type="SUPFAM" id="SSF50630">
    <property type="entry name" value="Acid proteases"/>
    <property type="match status" value="1"/>
</dbReference>
<gene>
    <name evidence="5" type="ORF">FVE85_8664</name>
</gene>
<dbReference type="Pfam" id="PF13975">
    <property type="entry name" value="gag-asp_proteas"/>
    <property type="match status" value="1"/>
</dbReference>
<dbReference type="InterPro" id="IPR021109">
    <property type="entry name" value="Peptidase_aspartic_dom_sf"/>
</dbReference>
<dbReference type="Pfam" id="PF00098">
    <property type="entry name" value="zf-CCHC"/>
    <property type="match status" value="1"/>
</dbReference>
<dbReference type="PROSITE" id="PS00141">
    <property type="entry name" value="ASP_PROTEASE"/>
    <property type="match status" value="1"/>
</dbReference>
<evidence type="ECO:0000313" key="6">
    <source>
        <dbReference type="Proteomes" id="UP000324585"/>
    </source>
</evidence>
<keyword evidence="2" id="KW-0175">Coiled coil</keyword>
<evidence type="ECO:0000259" key="4">
    <source>
        <dbReference type="PROSITE" id="PS50158"/>
    </source>
</evidence>
<feature type="coiled-coil region" evidence="2">
    <location>
        <begin position="46"/>
        <end position="73"/>
    </location>
</feature>
<dbReference type="AlphaFoldDB" id="A0A5J4YP57"/>
<dbReference type="SMART" id="SM00343">
    <property type="entry name" value="ZnF_C2HC"/>
    <property type="match status" value="1"/>
</dbReference>
<dbReference type="InterPro" id="IPR036875">
    <property type="entry name" value="Znf_CCHC_sf"/>
</dbReference>
<organism evidence="5 6">
    <name type="scientific">Porphyridium purpureum</name>
    <name type="common">Red alga</name>
    <name type="synonym">Porphyridium cruentum</name>
    <dbReference type="NCBI Taxonomy" id="35688"/>
    <lineage>
        <taxon>Eukaryota</taxon>
        <taxon>Rhodophyta</taxon>
        <taxon>Bangiophyceae</taxon>
        <taxon>Porphyridiales</taxon>
        <taxon>Porphyridiaceae</taxon>
        <taxon>Porphyridium</taxon>
    </lineage>
</organism>
<dbReference type="GO" id="GO:0006508">
    <property type="term" value="P:proteolysis"/>
    <property type="evidence" value="ECO:0007669"/>
    <property type="project" value="InterPro"/>
</dbReference>
<dbReference type="EMBL" id="VRMN01000007">
    <property type="protein sequence ID" value="KAA8493219.1"/>
    <property type="molecule type" value="Genomic_DNA"/>
</dbReference>
<keyword evidence="6" id="KW-1185">Reference proteome</keyword>
<proteinExistence type="predicted"/>
<dbReference type="PROSITE" id="PS50158">
    <property type="entry name" value="ZF_CCHC"/>
    <property type="match status" value="1"/>
</dbReference>
<accession>A0A5J4YP57</accession>
<dbReference type="Gene3D" id="2.40.70.10">
    <property type="entry name" value="Acid Proteases"/>
    <property type="match status" value="1"/>
</dbReference>
<feature type="region of interest" description="Disordered" evidence="3">
    <location>
        <begin position="269"/>
        <end position="316"/>
    </location>
</feature>
<dbReference type="GO" id="GO:0003676">
    <property type="term" value="F:nucleic acid binding"/>
    <property type="evidence" value="ECO:0007669"/>
    <property type="project" value="InterPro"/>
</dbReference>
<feature type="domain" description="CCHC-type" evidence="4">
    <location>
        <begin position="290"/>
        <end position="304"/>
    </location>
</feature>
<sequence length="540" mass="60296">MDGEQSRLREAQPRTLAPELAQFRQQLEVQFQQQLESLQAQFVSQLEEQRAAMQHAQSETQALRHQLELARQQTDAVNRAEGPAPNPVASVHRVKSLQPAPMTYYSGERSRLAVTDWCTAAQDRVFDPAKKEWALMGCQWTSDQELEVVSTLTTYLTGDAKGWYQSLSASEKPSSVQAFLKVVNERFLPFEKEEQTTIKKDVAKMEPKTYQKMVRWAIKMDEIENDRSSEEQVNIQTWTTAAQQGPLQALGLPARTDYALMELGNAAAKHHGKTKEGSGGKRRPKRNDTCNHCGQKGHWARDCKASPPGTSHAKERQVHSLELCAARKEPEMCPSELIEIEALVDEKPAAAIVDTGATHTFLSSRWCQLAGMPVNKARGKPVGVRLADGSLKNTLGTARVLINVPGTEASEQDVVVYDGRRDLILGMDWLRRNKTALQVGGRVLMNVELDHNVLHCPARHDCDICKFAKIRKKRAPRRAKQGDEDEDDMPPPFNNIVSVNLLDPGQPGGDGTRFLLTHLDHSTKWFQLASMADKSADEAL</sequence>
<comment type="caution">
    <text evidence="5">The sequence shown here is derived from an EMBL/GenBank/DDBJ whole genome shotgun (WGS) entry which is preliminary data.</text>
</comment>
<keyword evidence="1" id="KW-0862">Zinc</keyword>